<comment type="caution">
    <text evidence="7">The sequence shown here is derived from an EMBL/GenBank/DDBJ whole genome shotgun (WGS) entry which is preliminary data.</text>
</comment>
<dbReference type="Pfam" id="PF07690">
    <property type="entry name" value="MFS_1"/>
    <property type="match status" value="1"/>
</dbReference>
<evidence type="ECO:0000313" key="8">
    <source>
        <dbReference type="Proteomes" id="UP000243723"/>
    </source>
</evidence>
<dbReference type="Proteomes" id="UP000243723">
    <property type="component" value="Unassembled WGS sequence"/>
</dbReference>
<dbReference type="PANTHER" id="PTHR23502">
    <property type="entry name" value="MAJOR FACILITATOR SUPERFAMILY"/>
    <property type="match status" value="1"/>
</dbReference>
<feature type="transmembrane region" description="Helical" evidence="5">
    <location>
        <begin position="224"/>
        <end position="245"/>
    </location>
</feature>
<reference evidence="7 8" key="1">
    <citation type="submission" date="2017-05" db="EMBL/GenBank/DDBJ databases">
        <title>Draft genome sequence of Elsinoe australis.</title>
        <authorList>
            <person name="Cheng Q."/>
        </authorList>
    </citation>
    <scope>NUCLEOTIDE SEQUENCE [LARGE SCALE GENOMIC DNA]</scope>
    <source>
        <strain evidence="7 8">NL1</strain>
    </source>
</reference>
<keyword evidence="2 5" id="KW-0812">Transmembrane</keyword>
<comment type="subcellular location">
    <subcellularLocation>
        <location evidence="1">Membrane</location>
        <topology evidence="1">Multi-pass membrane protein</topology>
    </subcellularLocation>
</comment>
<feature type="transmembrane region" description="Helical" evidence="5">
    <location>
        <begin position="368"/>
        <end position="390"/>
    </location>
</feature>
<protein>
    <recommendedName>
        <fullName evidence="6">Major facilitator superfamily (MFS) profile domain-containing protein</fullName>
    </recommendedName>
</protein>
<dbReference type="PROSITE" id="PS50850">
    <property type="entry name" value="MFS"/>
    <property type="match status" value="1"/>
</dbReference>
<dbReference type="OrthoDB" id="268400at2759"/>
<dbReference type="GO" id="GO:0022857">
    <property type="term" value="F:transmembrane transporter activity"/>
    <property type="evidence" value="ECO:0007669"/>
    <property type="project" value="InterPro"/>
</dbReference>
<feature type="transmembrane region" description="Helical" evidence="5">
    <location>
        <begin position="105"/>
        <end position="124"/>
    </location>
</feature>
<feature type="transmembrane region" description="Helical" evidence="5">
    <location>
        <begin position="65"/>
        <end position="93"/>
    </location>
</feature>
<keyword evidence="3 5" id="KW-1133">Transmembrane helix</keyword>
<feature type="transmembrane region" description="Helical" evidence="5">
    <location>
        <begin position="411"/>
        <end position="432"/>
    </location>
</feature>
<dbReference type="InterPro" id="IPR036259">
    <property type="entry name" value="MFS_trans_sf"/>
</dbReference>
<dbReference type="SUPFAM" id="SSF103473">
    <property type="entry name" value="MFS general substrate transporter"/>
    <property type="match status" value="1"/>
</dbReference>
<feature type="transmembrane region" description="Helical" evidence="5">
    <location>
        <begin position="476"/>
        <end position="496"/>
    </location>
</feature>
<dbReference type="STRING" id="40998.A0A2P8AFK1"/>
<keyword evidence="4 5" id="KW-0472">Membrane</keyword>
<sequence>MTTPVQQEKVDAEVEQLEVLEKAKAQANGGNGDVMLIGEDGHVRRIPIPSSDPNDPLSFSKWRKLGILISCCWFSIFSLVLVGGLGPILSAFFALYGPEGKSTQAVVNLTTFPSLVMAFGAFLILPLSMAFGRRPVFLCCTVLLLGSTVGAATSQSYNTHMACRILQGIAAGSTESVLPLIITDMSFLDERGFYFGIYWGTQNLINTVFLISTSYLVAATSWRYFYWVLAVFAGVGLILGFFLLVETRYQRNPTSMNGQVVHTDEWGVTHILSDEEARARFGQIQDVSEHTATEKKSYLQQLKPYQGKAPNALRLGLGANWKMIQSCSSPAVVWAVLVASITLGIGIAMSLTYATVLTQGFGWSYKSVGLVNVGVFPASICAMIWTGILGDKLNIYLAKRRGGAHHPEDTLLQLIVPFFVGVIGVVIYGVTATNPAKYSAWGIIMGWTLFQFAFIVVLITTTHFGSEAYPKNPGPALVIVIGLKNVFSFGASFGIVPMVHMFSYVKAFMILLAFFIGLFALGIPVYFLNPRWRAYIGRKNA</sequence>
<evidence type="ECO:0000256" key="2">
    <source>
        <dbReference type="ARBA" id="ARBA00022692"/>
    </source>
</evidence>
<feature type="transmembrane region" description="Helical" evidence="5">
    <location>
        <begin position="331"/>
        <end position="356"/>
    </location>
</feature>
<evidence type="ECO:0000256" key="1">
    <source>
        <dbReference type="ARBA" id="ARBA00004141"/>
    </source>
</evidence>
<dbReference type="Gene3D" id="1.20.1250.20">
    <property type="entry name" value="MFS general substrate transporter like domains"/>
    <property type="match status" value="1"/>
</dbReference>
<gene>
    <name evidence="7" type="ORF">B9Z65_3568</name>
</gene>
<dbReference type="InterPro" id="IPR011701">
    <property type="entry name" value="MFS"/>
</dbReference>
<feature type="transmembrane region" description="Helical" evidence="5">
    <location>
        <begin position="508"/>
        <end position="529"/>
    </location>
</feature>
<proteinExistence type="predicted"/>
<evidence type="ECO:0000313" key="7">
    <source>
        <dbReference type="EMBL" id="PSK59244.1"/>
    </source>
</evidence>
<evidence type="ECO:0000256" key="5">
    <source>
        <dbReference type="SAM" id="Phobius"/>
    </source>
</evidence>
<dbReference type="GO" id="GO:0005886">
    <property type="term" value="C:plasma membrane"/>
    <property type="evidence" value="ECO:0007669"/>
    <property type="project" value="TreeGrafter"/>
</dbReference>
<name>A0A2P8AFK1_9PEZI</name>
<evidence type="ECO:0000256" key="4">
    <source>
        <dbReference type="ARBA" id="ARBA00023136"/>
    </source>
</evidence>
<accession>A0A2P8AFK1</accession>
<evidence type="ECO:0000256" key="3">
    <source>
        <dbReference type="ARBA" id="ARBA00022989"/>
    </source>
</evidence>
<keyword evidence="8" id="KW-1185">Reference proteome</keyword>
<feature type="domain" description="Major facilitator superfamily (MFS) profile" evidence="6">
    <location>
        <begin position="64"/>
        <end position="533"/>
    </location>
</feature>
<dbReference type="InterPro" id="IPR020846">
    <property type="entry name" value="MFS_dom"/>
</dbReference>
<evidence type="ECO:0000259" key="6">
    <source>
        <dbReference type="PROSITE" id="PS50850"/>
    </source>
</evidence>
<dbReference type="EMBL" id="NHZQ01000010">
    <property type="protein sequence ID" value="PSK59244.1"/>
    <property type="molecule type" value="Genomic_DNA"/>
</dbReference>
<dbReference type="PANTHER" id="PTHR23502:SF34">
    <property type="entry name" value="PROTEIN HOL1"/>
    <property type="match status" value="1"/>
</dbReference>
<feature type="transmembrane region" description="Helical" evidence="5">
    <location>
        <begin position="438"/>
        <end position="464"/>
    </location>
</feature>
<organism evidence="7 8">
    <name type="scientific">Elsinoe australis</name>
    <dbReference type="NCBI Taxonomy" id="40998"/>
    <lineage>
        <taxon>Eukaryota</taxon>
        <taxon>Fungi</taxon>
        <taxon>Dikarya</taxon>
        <taxon>Ascomycota</taxon>
        <taxon>Pezizomycotina</taxon>
        <taxon>Dothideomycetes</taxon>
        <taxon>Dothideomycetidae</taxon>
        <taxon>Myriangiales</taxon>
        <taxon>Elsinoaceae</taxon>
        <taxon>Elsinoe</taxon>
    </lineage>
</organism>
<dbReference type="AlphaFoldDB" id="A0A2P8AFK1"/>
<feature type="transmembrane region" description="Helical" evidence="5">
    <location>
        <begin position="195"/>
        <end position="218"/>
    </location>
</feature>